<feature type="compositionally biased region" description="Basic and acidic residues" evidence="1">
    <location>
        <begin position="1"/>
        <end position="17"/>
    </location>
</feature>
<dbReference type="EMBL" id="CH476733">
    <property type="protein sequence ID" value="EIE77713.1"/>
    <property type="molecule type" value="Genomic_DNA"/>
</dbReference>
<dbReference type="VEuPathDB" id="FungiDB:RO3G_02417"/>
<dbReference type="AlphaFoldDB" id="I1BND3"/>
<dbReference type="InParanoid" id="I1BND3"/>
<dbReference type="RefSeq" id="XP_067513109.1">
    <property type="nucleotide sequence ID" value="XM_067657008.1"/>
</dbReference>
<evidence type="ECO:0000313" key="3">
    <source>
        <dbReference type="Proteomes" id="UP000009138"/>
    </source>
</evidence>
<accession>I1BND3</accession>
<evidence type="ECO:0000256" key="1">
    <source>
        <dbReference type="SAM" id="MobiDB-lite"/>
    </source>
</evidence>
<gene>
    <name evidence="2" type="ORF">RO3G_02417</name>
</gene>
<dbReference type="GeneID" id="93609389"/>
<organism evidence="2 3">
    <name type="scientific">Rhizopus delemar (strain RA 99-880 / ATCC MYA-4621 / FGSC 9543 / NRRL 43880)</name>
    <name type="common">Mucormycosis agent</name>
    <name type="synonym">Rhizopus arrhizus var. delemar</name>
    <dbReference type="NCBI Taxonomy" id="246409"/>
    <lineage>
        <taxon>Eukaryota</taxon>
        <taxon>Fungi</taxon>
        <taxon>Fungi incertae sedis</taxon>
        <taxon>Mucoromycota</taxon>
        <taxon>Mucoromycotina</taxon>
        <taxon>Mucoromycetes</taxon>
        <taxon>Mucorales</taxon>
        <taxon>Mucorineae</taxon>
        <taxon>Rhizopodaceae</taxon>
        <taxon>Rhizopus</taxon>
    </lineage>
</organism>
<protein>
    <submittedName>
        <fullName evidence="2">Uncharacterized protein</fullName>
    </submittedName>
</protein>
<dbReference type="Proteomes" id="UP000009138">
    <property type="component" value="Unassembled WGS sequence"/>
</dbReference>
<name>I1BND3_RHIO9</name>
<evidence type="ECO:0000313" key="2">
    <source>
        <dbReference type="EMBL" id="EIE77713.1"/>
    </source>
</evidence>
<proteinExistence type="predicted"/>
<feature type="region of interest" description="Disordered" evidence="1">
    <location>
        <begin position="1"/>
        <end position="73"/>
    </location>
</feature>
<keyword evidence="3" id="KW-1185">Reference proteome</keyword>
<feature type="compositionally biased region" description="Acidic residues" evidence="1">
    <location>
        <begin position="34"/>
        <end position="51"/>
    </location>
</feature>
<reference evidence="2 3" key="1">
    <citation type="journal article" date="2009" name="PLoS Genet.">
        <title>Genomic analysis of the basal lineage fungus Rhizopus oryzae reveals a whole-genome duplication.</title>
        <authorList>
            <person name="Ma L.-J."/>
            <person name="Ibrahim A.S."/>
            <person name="Skory C."/>
            <person name="Grabherr M.G."/>
            <person name="Burger G."/>
            <person name="Butler M."/>
            <person name="Elias M."/>
            <person name="Idnurm A."/>
            <person name="Lang B.F."/>
            <person name="Sone T."/>
            <person name="Abe A."/>
            <person name="Calvo S.E."/>
            <person name="Corrochano L.M."/>
            <person name="Engels R."/>
            <person name="Fu J."/>
            <person name="Hansberg W."/>
            <person name="Kim J.-M."/>
            <person name="Kodira C.D."/>
            <person name="Koehrsen M.J."/>
            <person name="Liu B."/>
            <person name="Miranda-Saavedra D."/>
            <person name="O'Leary S."/>
            <person name="Ortiz-Castellanos L."/>
            <person name="Poulter R."/>
            <person name="Rodriguez-Romero J."/>
            <person name="Ruiz-Herrera J."/>
            <person name="Shen Y.-Q."/>
            <person name="Zeng Q."/>
            <person name="Galagan J."/>
            <person name="Birren B.W."/>
            <person name="Cuomo C.A."/>
            <person name="Wickes B.L."/>
        </authorList>
    </citation>
    <scope>NUCLEOTIDE SEQUENCE [LARGE SCALE GENOMIC DNA]</scope>
    <source>
        <strain evidence="3">RA 99-880 / ATCC MYA-4621 / FGSC 9543 / NRRL 43880</strain>
    </source>
</reference>
<sequence>MLAEKVHGLGNNTDKEALVSSGISKSPELKEVEAVDSEVDEGTENEVEDETPSSTKSGTDMILHQTANLASDQ</sequence>